<keyword evidence="2" id="KW-1185">Reference proteome</keyword>
<evidence type="ECO:0000313" key="1">
    <source>
        <dbReference type="EMBL" id="KGI78061.1"/>
    </source>
</evidence>
<gene>
    <name evidence="1" type="ORF">LF63_0106740</name>
</gene>
<comment type="caution">
    <text evidence="1">The sequence shown here is derived from an EMBL/GenBank/DDBJ whole genome shotgun (WGS) entry which is preliminary data.</text>
</comment>
<dbReference type="AlphaFoldDB" id="A0A099CWN2"/>
<accession>A0A099CWN2</accession>
<dbReference type="HOGENOM" id="CLU_2808213_0_0_6"/>
<sequence>MAYAAYGASLAKESFAMDLHKNLMTVEWDFTCQHSPVSCPGLVVVVADGKVSSVYPLRIARIGGGGN</sequence>
<dbReference type="Proteomes" id="UP000029708">
    <property type="component" value="Unassembled WGS sequence"/>
</dbReference>
<organism evidence="1 2">
    <name type="scientific">Oleiagrimonas soli</name>
    <dbReference type="NCBI Taxonomy" id="1543381"/>
    <lineage>
        <taxon>Bacteria</taxon>
        <taxon>Pseudomonadati</taxon>
        <taxon>Pseudomonadota</taxon>
        <taxon>Gammaproteobacteria</taxon>
        <taxon>Lysobacterales</taxon>
        <taxon>Rhodanobacteraceae</taxon>
        <taxon>Oleiagrimonas</taxon>
    </lineage>
</organism>
<reference evidence="1 2" key="1">
    <citation type="submission" date="2014-09" db="EMBL/GenBank/DDBJ databases">
        <title>Xanthomonadaceae 3.5X direct submission.</title>
        <authorList>
            <person name="Fang T."/>
            <person name="Wang H."/>
        </authorList>
    </citation>
    <scope>NUCLEOTIDE SEQUENCE [LARGE SCALE GENOMIC DNA]</scope>
    <source>
        <strain evidence="1 2">3.5X</strain>
    </source>
</reference>
<evidence type="ECO:0000313" key="2">
    <source>
        <dbReference type="Proteomes" id="UP000029708"/>
    </source>
</evidence>
<protein>
    <submittedName>
        <fullName evidence="1">Uncharacterized protein</fullName>
    </submittedName>
</protein>
<name>A0A099CWN2_9GAMM</name>
<proteinExistence type="predicted"/>
<dbReference type="EMBL" id="JROI01000010">
    <property type="protein sequence ID" value="KGI78061.1"/>
    <property type="molecule type" value="Genomic_DNA"/>
</dbReference>